<dbReference type="Gene3D" id="1.25.40.10">
    <property type="entry name" value="Tetratricopeptide repeat domain"/>
    <property type="match status" value="2"/>
</dbReference>
<feature type="domain" description="OmpR/PhoB-type" evidence="6">
    <location>
        <begin position="7"/>
        <end position="108"/>
    </location>
</feature>
<dbReference type="InterPro" id="IPR027417">
    <property type="entry name" value="P-loop_NTPase"/>
</dbReference>
<evidence type="ECO:0000313" key="8">
    <source>
        <dbReference type="Proteomes" id="UP000245507"/>
    </source>
</evidence>
<dbReference type="CDD" id="cd15831">
    <property type="entry name" value="BTAD"/>
    <property type="match status" value="1"/>
</dbReference>
<dbReference type="InterPro" id="IPR016032">
    <property type="entry name" value="Sig_transdc_resp-reg_C-effctor"/>
</dbReference>
<dbReference type="Pfam" id="PF00486">
    <property type="entry name" value="Trans_reg_C"/>
    <property type="match status" value="1"/>
</dbReference>
<gene>
    <name evidence="7" type="ORF">DJ010_12210</name>
</gene>
<dbReference type="SUPFAM" id="SSF52540">
    <property type="entry name" value="P-loop containing nucleoside triphosphate hydrolases"/>
    <property type="match status" value="1"/>
</dbReference>
<comment type="caution">
    <text evidence="7">The sequence shown here is derived from an EMBL/GenBank/DDBJ whole genome shotgun (WGS) entry which is preliminary data.</text>
</comment>
<dbReference type="Pfam" id="PF03704">
    <property type="entry name" value="BTAD"/>
    <property type="match status" value="1"/>
</dbReference>
<protein>
    <submittedName>
        <fullName evidence="7">LuxR family transcriptional regulator</fullName>
    </submittedName>
</protein>
<keyword evidence="4" id="KW-0804">Transcription</keyword>
<keyword evidence="3 5" id="KW-0238">DNA-binding</keyword>
<dbReference type="PANTHER" id="PTHR35807">
    <property type="entry name" value="TRANSCRIPTIONAL REGULATOR REDD-RELATED"/>
    <property type="match status" value="1"/>
</dbReference>
<dbReference type="Proteomes" id="UP000245507">
    <property type="component" value="Unassembled WGS sequence"/>
</dbReference>
<evidence type="ECO:0000256" key="5">
    <source>
        <dbReference type="PROSITE-ProRule" id="PRU01091"/>
    </source>
</evidence>
<reference evidence="7 8" key="1">
    <citation type="submission" date="2018-05" db="EMBL/GenBank/DDBJ databases">
        <title>Nocardioides silvaticus genome.</title>
        <authorList>
            <person name="Li C."/>
            <person name="Wang G."/>
        </authorList>
    </citation>
    <scope>NUCLEOTIDE SEQUENCE [LARGE SCALE GENOMIC DNA]</scope>
    <source>
        <strain evidence="7 8">CCTCC AB 2018079</strain>
    </source>
</reference>
<evidence type="ECO:0000259" key="6">
    <source>
        <dbReference type="PROSITE" id="PS51755"/>
    </source>
</evidence>
<dbReference type="PROSITE" id="PS51755">
    <property type="entry name" value="OMPR_PHOB"/>
    <property type="match status" value="1"/>
</dbReference>
<evidence type="ECO:0000256" key="4">
    <source>
        <dbReference type="ARBA" id="ARBA00023163"/>
    </source>
</evidence>
<accession>A0A316TDQ0</accession>
<sequence length="1089" mass="117266">MDVAAAPLTLTAMEPAFGVLGPLLVRDPAGDPVPMGGQKPRELLAALVLHRGQILPVDRLVDHLWGEAASAGAATTLRTYVGQVRRILDRAAVPATLESRGGGYCFDTDPTAVDAELFERQVREGQRVTATDGPAAADEVLGRALDLWRGDVLVDLGPPEFAAQAVLHLGELRLVAWETWLDAQLALGRHRAVVTRLQALVDEHPFRERFSAQLMLALYRSGRQADALAVSAATRLRLAEELGLDPSPELRDLETSMLQQDPDLDAVGAAEATQRWSTVSTAVSAAAAGPAAPGLEAHAARSLAQGHMELLEREHERARLSEAIAAAARGEGSGLAVAGDAGTGKSTLVQVACADGPRIRLLRSGCEALSTPRSLGPLRDIATEAGFTTVLGEDDVVLTQVCEDVLRALTEEPTVLVVEDLHWVDAATADVLRFVARRIGTAPLALLVTYREHEIGPRHPARQLLGDMANHERLSTLTLAPLSEDGVRRLVEGSGLDPHQVHRLAGGNPFFVTEIVKDPDRPLPRTVRDAVLARTADVTDADLEVLQLVATAPDRLDDRVLPVLDLDLSAFGRLEDTGLLTHARGGLAFRHELARQAIESTIPIGAAPRLHLRVVDALERAGVVEPAVLTHHAVAARDAERAHRYAIAAADESVRSGAHHEAAAFLQVAIDHLRSTDPAERAALLQRLSFEQYTVNTLPDAIASARATVPLWRAAGDEAGVAAAHERIAVMEYFSAHGDEAEDLADRAARIAADSGAKLAHGSALATRAFLAYHRSDLELAMACTQQAGALADEVDEEFLRSRAQLIQHFAALATDDPAAREPLAEHIEHVRLQGWDDMASTGYSQLVTLDLEHRRLSEADRVLATSLPFADERGIEICSYWQTSVRARLRHARGEWDDALADVEKVLEGTSMPVAHLWPSLVAALVSLRRTGEPDRSALGRAWELMRTIDEPLRRLPVFSALAEVMWLTGVPDDRVTGQAPQELAAVRTVRGAHWVVGELGAWLDRLGIPVERGSVPAPFALAAEGRTDEAAAWWAGNGEPYAEALVLADSGEERHRARAVRLMEDLGARAAAARVRDGMPVTPADRR</sequence>
<dbReference type="GO" id="GO:0006355">
    <property type="term" value="P:regulation of DNA-templated transcription"/>
    <property type="evidence" value="ECO:0007669"/>
    <property type="project" value="InterPro"/>
</dbReference>
<comment type="similarity">
    <text evidence="1">Belongs to the AfsR/DnrI/RedD regulatory family.</text>
</comment>
<evidence type="ECO:0000256" key="3">
    <source>
        <dbReference type="ARBA" id="ARBA00023125"/>
    </source>
</evidence>
<organism evidence="7 8">
    <name type="scientific">Nocardioides silvaticus</name>
    <dbReference type="NCBI Taxonomy" id="2201891"/>
    <lineage>
        <taxon>Bacteria</taxon>
        <taxon>Bacillati</taxon>
        <taxon>Actinomycetota</taxon>
        <taxon>Actinomycetes</taxon>
        <taxon>Propionibacteriales</taxon>
        <taxon>Nocardioidaceae</taxon>
        <taxon>Nocardioides</taxon>
    </lineage>
</organism>
<dbReference type="EMBL" id="QGDD01000005">
    <property type="protein sequence ID" value="PWN02497.1"/>
    <property type="molecule type" value="Genomic_DNA"/>
</dbReference>
<dbReference type="SMART" id="SM00862">
    <property type="entry name" value="Trans_reg_C"/>
    <property type="match status" value="1"/>
</dbReference>
<dbReference type="SUPFAM" id="SSF46894">
    <property type="entry name" value="C-terminal effector domain of the bipartite response regulators"/>
    <property type="match status" value="1"/>
</dbReference>
<proteinExistence type="inferred from homology"/>
<dbReference type="PANTHER" id="PTHR35807:SF1">
    <property type="entry name" value="TRANSCRIPTIONAL REGULATOR REDD"/>
    <property type="match status" value="1"/>
</dbReference>
<dbReference type="InterPro" id="IPR051677">
    <property type="entry name" value="AfsR-DnrI-RedD_regulator"/>
</dbReference>
<keyword evidence="2" id="KW-0805">Transcription regulation</keyword>
<dbReference type="SUPFAM" id="SSF48452">
    <property type="entry name" value="TPR-like"/>
    <property type="match status" value="2"/>
</dbReference>
<dbReference type="InterPro" id="IPR005158">
    <property type="entry name" value="BTAD"/>
</dbReference>
<evidence type="ECO:0000313" key="7">
    <source>
        <dbReference type="EMBL" id="PWN02497.1"/>
    </source>
</evidence>
<name>A0A316TDQ0_9ACTN</name>
<dbReference type="AlphaFoldDB" id="A0A316TDQ0"/>
<dbReference type="SMART" id="SM01043">
    <property type="entry name" value="BTAD"/>
    <property type="match status" value="1"/>
</dbReference>
<dbReference type="InterPro" id="IPR041664">
    <property type="entry name" value="AAA_16"/>
</dbReference>
<dbReference type="GO" id="GO:0003677">
    <property type="term" value="F:DNA binding"/>
    <property type="evidence" value="ECO:0007669"/>
    <property type="project" value="UniProtKB-UniRule"/>
</dbReference>
<feature type="DNA-binding region" description="OmpR/PhoB-type" evidence="5">
    <location>
        <begin position="7"/>
        <end position="108"/>
    </location>
</feature>
<dbReference type="Gene3D" id="1.10.10.10">
    <property type="entry name" value="Winged helix-like DNA-binding domain superfamily/Winged helix DNA-binding domain"/>
    <property type="match status" value="1"/>
</dbReference>
<dbReference type="Pfam" id="PF13191">
    <property type="entry name" value="AAA_16"/>
    <property type="match status" value="1"/>
</dbReference>
<keyword evidence="8" id="KW-1185">Reference proteome</keyword>
<dbReference type="InterPro" id="IPR011990">
    <property type="entry name" value="TPR-like_helical_dom_sf"/>
</dbReference>
<evidence type="ECO:0000256" key="1">
    <source>
        <dbReference type="ARBA" id="ARBA00005820"/>
    </source>
</evidence>
<dbReference type="GO" id="GO:0000160">
    <property type="term" value="P:phosphorelay signal transduction system"/>
    <property type="evidence" value="ECO:0007669"/>
    <property type="project" value="InterPro"/>
</dbReference>
<evidence type="ECO:0000256" key="2">
    <source>
        <dbReference type="ARBA" id="ARBA00023015"/>
    </source>
</evidence>
<dbReference type="InterPro" id="IPR001867">
    <property type="entry name" value="OmpR/PhoB-type_DNA-bd"/>
</dbReference>
<dbReference type="InterPro" id="IPR036388">
    <property type="entry name" value="WH-like_DNA-bd_sf"/>
</dbReference>